<protein>
    <submittedName>
        <fullName evidence="3">Uncharacterized protein</fullName>
    </submittedName>
</protein>
<dbReference type="Proteomes" id="UP001362999">
    <property type="component" value="Unassembled WGS sequence"/>
</dbReference>
<feature type="compositionally biased region" description="Low complexity" evidence="2">
    <location>
        <begin position="187"/>
        <end position="199"/>
    </location>
</feature>
<evidence type="ECO:0000256" key="2">
    <source>
        <dbReference type="SAM" id="MobiDB-lite"/>
    </source>
</evidence>
<dbReference type="EMBL" id="JAWWNJ010000011">
    <property type="protein sequence ID" value="KAK7044922.1"/>
    <property type="molecule type" value="Genomic_DNA"/>
</dbReference>
<evidence type="ECO:0000256" key="1">
    <source>
        <dbReference type="SAM" id="Coils"/>
    </source>
</evidence>
<sequence>MVNPYLDWIWSKYANTPEQGMLSLRETCSALLKYTLVPSDMILSGGGYILHHNLATPLSNVVCAMDYLLDLSAKHVGFVKIPTIGYTELNILSGTGIQHGLATQSQIVASWVSILDHICAAKYQLKALCSGDTTHSSLHAWVSQVDTFASSLPLELRKKLPTDLVERFGMEAEERSPPTAPGSKIHSPPASTAMSSSSTFSPRIPSNLLSAPSLFTLVPDGKIYAADTSLESIWIHELGKGRCVLNKELLYFVMDTVRRMQAILTQTFTPLRGQTGCFQIDPNGELEQTLHSANTLESLDSAWGTLVQRMREANACFKEYQQRRRSPSAVDDSYVESLLAAHGRQGEHKMLKKGEDLPAEFIETQNNSLLTETPCRSLTVPSGIDGNGRAFKYSWSRSPSPSSGIAELQTSLLSTSSPAHPLHLEENGCLQIESNQLRSRATQKCRDAPIALIDESIPTAPPPASSFPTPDAARVAENSKLQTSATENASLDHLVLPTVNSLVDAAAEGEPTGLSSYSLGLRSAFVAANTTSSLVIRDNESRRELQDNDKQSVELRTTPIEGRRKKTRLKKEEQALAELEQEVKSSLLTDRLSSSLAAPPNIDEVTYKPLRMDGVDERRAPNLAVGYTGRMTEVSSSKYWRMGSFRYQHHKRLSNFWMDSISRSQNR</sequence>
<dbReference type="AlphaFoldDB" id="A0AAW0D3X5"/>
<keyword evidence="4" id="KW-1185">Reference proteome</keyword>
<feature type="coiled-coil region" evidence="1">
    <location>
        <begin position="562"/>
        <end position="589"/>
    </location>
</feature>
<evidence type="ECO:0000313" key="4">
    <source>
        <dbReference type="Proteomes" id="UP001362999"/>
    </source>
</evidence>
<name>A0AAW0D3X5_9AGAR</name>
<proteinExistence type="predicted"/>
<comment type="caution">
    <text evidence="3">The sequence shown here is derived from an EMBL/GenBank/DDBJ whole genome shotgun (WGS) entry which is preliminary data.</text>
</comment>
<reference evidence="3 4" key="1">
    <citation type="journal article" date="2024" name="J Genomics">
        <title>Draft genome sequencing and assembly of Favolaschia claudopus CIRM-BRFM 2984 isolated from oak limbs.</title>
        <authorList>
            <person name="Navarro D."/>
            <person name="Drula E."/>
            <person name="Chaduli D."/>
            <person name="Cazenave R."/>
            <person name="Ahrendt S."/>
            <person name="Wang J."/>
            <person name="Lipzen A."/>
            <person name="Daum C."/>
            <person name="Barry K."/>
            <person name="Grigoriev I.V."/>
            <person name="Favel A."/>
            <person name="Rosso M.N."/>
            <person name="Martin F."/>
        </authorList>
    </citation>
    <scope>NUCLEOTIDE SEQUENCE [LARGE SCALE GENOMIC DNA]</scope>
    <source>
        <strain evidence="3 4">CIRM-BRFM 2984</strain>
    </source>
</reference>
<accession>A0AAW0D3X5</accession>
<feature type="region of interest" description="Disordered" evidence="2">
    <location>
        <begin position="171"/>
        <end position="199"/>
    </location>
</feature>
<gene>
    <name evidence="3" type="ORF">R3P38DRAFT_3347183</name>
</gene>
<evidence type="ECO:0000313" key="3">
    <source>
        <dbReference type="EMBL" id="KAK7044922.1"/>
    </source>
</evidence>
<organism evidence="3 4">
    <name type="scientific">Favolaschia claudopus</name>
    <dbReference type="NCBI Taxonomy" id="2862362"/>
    <lineage>
        <taxon>Eukaryota</taxon>
        <taxon>Fungi</taxon>
        <taxon>Dikarya</taxon>
        <taxon>Basidiomycota</taxon>
        <taxon>Agaricomycotina</taxon>
        <taxon>Agaricomycetes</taxon>
        <taxon>Agaricomycetidae</taxon>
        <taxon>Agaricales</taxon>
        <taxon>Marasmiineae</taxon>
        <taxon>Mycenaceae</taxon>
        <taxon>Favolaschia</taxon>
    </lineage>
</organism>
<keyword evidence="1" id="KW-0175">Coiled coil</keyword>